<evidence type="ECO:0000256" key="1">
    <source>
        <dbReference type="SAM" id="SignalP"/>
    </source>
</evidence>
<accession>A0A2S9XHP3</accession>
<sequence length="249" mass="26674">MIGERMRSCWWALLVVLCTVTTSCGEADDGTEGGMQKSPWPLPRACVPPSGMGSPATIEEVVALINALPKPTSLACVLESLDRPLAMYASTSIASAQPAAGPHSPRVFVFRDDLTMSVVLEGNSRDTLELSYAIGDRLSIKAELVFPVEEVLEPSAPYDQVAVGGGTTCGVCHGSEVTVPSLDFAEAWASDVFQDDPDEALSRSFLRQLALDCDHETEPERCELLDAIFGHGELEPGDLPRDSLVCRPP</sequence>
<name>A0A2S9XHP3_9BACT</name>
<keyword evidence="3" id="KW-1185">Reference proteome</keyword>
<evidence type="ECO:0000313" key="2">
    <source>
        <dbReference type="EMBL" id="PRP92385.1"/>
    </source>
</evidence>
<proteinExistence type="predicted"/>
<dbReference type="PROSITE" id="PS51257">
    <property type="entry name" value="PROKAR_LIPOPROTEIN"/>
    <property type="match status" value="1"/>
</dbReference>
<dbReference type="Proteomes" id="UP000237968">
    <property type="component" value="Unassembled WGS sequence"/>
</dbReference>
<evidence type="ECO:0008006" key="4">
    <source>
        <dbReference type="Google" id="ProtNLM"/>
    </source>
</evidence>
<dbReference type="AlphaFoldDB" id="A0A2S9XHP3"/>
<evidence type="ECO:0000313" key="3">
    <source>
        <dbReference type="Proteomes" id="UP000237968"/>
    </source>
</evidence>
<dbReference type="EMBL" id="PVNK01000213">
    <property type="protein sequence ID" value="PRP92385.1"/>
    <property type="molecule type" value="Genomic_DNA"/>
</dbReference>
<reference evidence="2 3" key="1">
    <citation type="submission" date="2018-03" db="EMBL/GenBank/DDBJ databases">
        <title>Draft Genome Sequences of the Obligatory Marine Myxobacteria Enhygromyxa salina SWB005.</title>
        <authorList>
            <person name="Poehlein A."/>
            <person name="Moghaddam J.A."/>
            <person name="Harms H."/>
            <person name="Alanjari M."/>
            <person name="Koenig G.M."/>
            <person name="Daniel R."/>
            <person name="Schaeberle T.F."/>
        </authorList>
    </citation>
    <scope>NUCLEOTIDE SEQUENCE [LARGE SCALE GENOMIC DNA]</scope>
    <source>
        <strain evidence="2 3">SWB005</strain>
    </source>
</reference>
<dbReference type="RefSeq" id="WP_146156082.1">
    <property type="nucleotide sequence ID" value="NZ_PVNK01000213.1"/>
</dbReference>
<feature type="chain" id="PRO_5015474160" description="Cytochrome c domain-containing protein" evidence="1">
    <location>
        <begin position="28"/>
        <end position="249"/>
    </location>
</feature>
<dbReference type="OrthoDB" id="5520238at2"/>
<protein>
    <recommendedName>
        <fullName evidence="4">Cytochrome c domain-containing protein</fullName>
    </recommendedName>
</protein>
<gene>
    <name evidence="2" type="ORF">ENSA5_49550</name>
</gene>
<comment type="caution">
    <text evidence="2">The sequence shown here is derived from an EMBL/GenBank/DDBJ whole genome shotgun (WGS) entry which is preliminary data.</text>
</comment>
<organism evidence="2 3">
    <name type="scientific">Enhygromyxa salina</name>
    <dbReference type="NCBI Taxonomy" id="215803"/>
    <lineage>
        <taxon>Bacteria</taxon>
        <taxon>Pseudomonadati</taxon>
        <taxon>Myxococcota</taxon>
        <taxon>Polyangia</taxon>
        <taxon>Nannocystales</taxon>
        <taxon>Nannocystaceae</taxon>
        <taxon>Enhygromyxa</taxon>
    </lineage>
</organism>
<feature type="signal peptide" evidence="1">
    <location>
        <begin position="1"/>
        <end position="27"/>
    </location>
</feature>
<keyword evidence="1" id="KW-0732">Signal</keyword>